<gene>
    <name evidence="1" type="ORF">JJB07_01580</name>
</gene>
<reference evidence="1 2" key="1">
    <citation type="submission" date="2021-01" db="EMBL/GenBank/DDBJ databases">
        <title>Tumebacillus sp. strain ITR2 16S ribosomal RNA gene Genome sequencing and assembly.</title>
        <authorList>
            <person name="Kang M."/>
        </authorList>
    </citation>
    <scope>NUCLEOTIDE SEQUENCE [LARGE SCALE GENOMIC DNA]</scope>
    <source>
        <strain evidence="1 2">ITR2</strain>
    </source>
</reference>
<sequence length="84" mass="9361">MTRKKDVHQDFYANHGGVHFTQNVPADQINNFVRELPSDKRDNLFEVLGELETAGMIKITNDGRFADGSGKLSGTAGCYEDDEK</sequence>
<name>A0ABS1J5K8_9BACL</name>
<evidence type="ECO:0000313" key="2">
    <source>
        <dbReference type="Proteomes" id="UP000602284"/>
    </source>
</evidence>
<comment type="caution">
    <text evidence="1">The sequence shown here is derived from an EMBL/GenBank/DDBJ whole genome shotgun (WGS) entry which is preliminary data.</text>
</comment>
<evidence type="ECO:0000313" key="1">
    <source>
        <dbReference type="EMBL" id="MBL0385324.1"/>
    </source>
</evidence>
<keyword evidence="2" id="KW-1185">Reference proteome</keyword>
<dbReference type="RefSeq" id="WP_201630553.1">
    <property type="nucleotide sequence ID" value="NZ_JAEQNB010000001.1"/>
</dbReference>
<dbReference type="EMBL" id="JAEQNB010000001">
    <property type="protein sequence ID" value="MBL0385324.1"/>
    <property type="molecule type" value="Genomic_DNA"/>
</dbReference>
<organism evidence="1 2">
    <name type="scientific">Tumebacillus amylolyticus</name>
    <dbReference type="NCBI Taxonomy" id="2801339"/>
    <lineage>
        <taxon>Bacteria</taxon>
        <taxon>Bacillati</taxon>
        <taxon>Bacillota</taxon>
        <taxon>Bacilli</taxon>
        <taxon>Bacillales</taxon>
        <taxon>Alicyclobacillaceae</taxon>
        <taxon>Tumebacillus</taxon>
    </lineage>
</organism>
<dbReference type="Proteomes" id="UP000602284">
    <property type="component" value="Unassembled WGS sequence"/>
</dbReference>
<accession>A0ABS1J5K8</accession>
<protein>
    <submittedName>
        <fullName evidence="1">Uncharacterized protein</fullName>
    </submittedName>
</protein>
<proteinExistence type="predicted"/>